<protein>
    <submittedName>
        <fullName evidence="1">Uncharacterized protein</fullName>
    </submittedName>
</protein>
<keyword evidence="2" id="KW-1185">Reference proteome</keyword>
<comment type="caution">
    <text evidence="1">The sequence shown here is derived from an EMBL/GenBank/DDBJ whole genome shotgun (WGS) entry which is preliminary data.</text>
</comment>
<evidence type="ECO:0000313" key="1">
    <source>
        <dbReference type="EMBL" id="GLB35335.1"/>
    </source>
</evidence>
<evidence type="ECO:0000313" key="2">
    <source>
        <dbReference type="Proteomes" id="UP001063166"/>
    </source>
</evidence>
<name>A0A9P3UL82_LYOSH</name>
<dbReference type="Proteomes" id="UP001063166">
    <property type="component" value="Unassembled WGS sequence"/>
</dbReference>
<proteinExistence type="predicted"/>
<dbReference type="AlphaFoldDB" id="A0A9P3UL82"/>
<dbReference type="OrthoDB" id="3044263at2759"/>
<dbReference type="EMBL" id="BRPK01000002">
    <property type="protein sequence ID" value="GLB35335.1"/>
    <property type="molecule type" value="Genomic_DNA"/>
</dbReference>
<organism evidence="1 2">
    <name type="scientific">Lyophyllum shimeji</name>
    <name type="common">Hon-shimeji</name>
    <name type="synonym">Tricholoma shimeji</name>
    <dbReference type="NCBI Taxonomy" id="47721"/>
    <lineage>
        <taxon>Eukaryota</taxon>
        <taxon>Fungi</taxon>
        <taxon>Dikarya</taxon>
        <taxon>Basidiomycota</taxon>
        <taxon>Agaricomycotina</taxon>
        <taxon>Agaricomycetes</taxon>
        <taxon>Agaricomycetidae</taxon>
        <taxon>Agaricales</taxon>
        <taxon>Tricholomatineae</taxon>
        <taxon>Lyophyllaceae</taxon>
        <taxon>Lyophyllum</taxon>
    </lineage>
</organism>
<reference evidence="1" key="1">
    <citation type="submission" date="2022-07" db="EMBL/GenBank/DDBJ databases">
        <title>The genome of Lyophyllum shimeji provides insight into the initial evolution of ectomycorrhizal fungal genome.</title>
        <authorList>
            <person name="Kobayashi Y."/>
            <person name="Shibata T."/>
            <person name="Hirakawa H."/>
            <person name="Shigenobu S."/>
            <person name="Nishiyama T."/>
            <person name="Yamada A."/>
            <person name="Hasebe M."/>
            <person name="Kawaguchi M."/>
        </authorList>
    </citation>
    <scope>NUCLEOTIDE SEQUENCE</scope>
    <source>
        <strain evidence="1">AT787</strain>
    </source>
</reference>
<gene>
    <name evidence="1" type="ORF">LshimejAT787_0209000</name>
</gene>
<accession>A0A9P3UL82</accession>
<sequence length="103" mass="11393">MTIRIPYFTKKAEVKQARREAQLRKMQNSPLITIGDCTLVNPVYRGPKPYRGPEVTDPRNLGRAFIAVRGAKITAPQTAKPSGEEARNKSCALGRVTVRNSAI</sequence>